<dbReference type="EMBL" id="OZ034813">
    <property type="protein sequence ID" value="CAL1356606.1"/>
    <property type="molecule type" value="Genomic_DNA"/>
</dbReference>
<reference evidence="3 4" key="1">
    <citation type="submission" date="2024-04" db="EMBL/GenBank/DDBJ databases">
        <authorList>
            <person name="Fracassetti M."/>
        </authorList>
    </citation>
    <scope>NUCLEOTIDE SEQUENCE [LARGE SCALE GENOMIC DNA]</scope>
</reference>
<evidence type="ECO:0000259" key="2">
    <source>
        <dbReference type="Pfam" id="PF12776"/>
    </source>
</evidence>
<dbReference type="AlphaFoldDB" id="A0AAV2CK80"/>
<dbReference type="Pfam" id="PF12776">
    <property type="entry name" value="Myb_DNA-bind_3"/>
    <property type="match status" value="1"/>
</dbReference>
<evidence type="ECO:0000256" key="1">
    <source>
        <dbReference type="SAM" id="MobiDB-lite"/>
    </source>
</evidence>
<feature type="region of interest" description="Disordered" evidence="1">
    <location>
        <begin position="149"/>
        <end position="186"/>
    </location>
</feature>
<gene>
    <name evidence="3" type="ORF">LTRI10_LOCUS4296</name>
</gene>
<keyword evidence="4" id="KW-1185">Reference proteome</keyword>
<name>A0AAV2CK80_9ROSI</name>
<feature type="compositionally biased region" description="Basic residues" evidence="1">
    <location>
        <begin position="205"/>
        <end position="224"/>
    </location>
</feature>
<feature type="region of interest" description="Disordered" evidence="1">
    <location>
        <begin position="199"/>
        <end position="236"/>
    </location>
</feature>
<sequence>MGRRKKVVGETGDASKAEYNFWDTAHDGPFLECLLELTERGFITNGTCKNGVFKQIQKMMEKKVPGCGLKSKPTIQNRYKKLKHWFHSTVMMRGLSGFGWDPVQECIIADKAVWDVFIAQNPTCKSYKGLPFPQFDDLAPLFANGRATESGGISGNDPDINVDDSDSGSEDDEDPPLFMDGMVPPKTDEDMFNIINEGVAEKNQNQKKRPAKTTHGGSSKKKKGPAAPSDDNGSEMSNEMALMRPLIKESFDTIARALGESEEHDKMRKELMTNLDKLEGLTQLQKVQGFRRLNATPSDLKSFYELDEGNRLTLVLDLLSN</sequence>
<dbReference type="InterPro" id="IPR024752">
    <property type="entry name" value="Myb/SANT-like_dom"/>
</dbReference>
<feature type="domain" description="Myb/SANT-like" evidence="2">
    <location>
        <begin position="22"/>
        <end position="115"/>
    </location>
</feature>
<dbReference type="Proteomes" id="UP001497516">
    <property type="component" value="Chromosome 1"/>
</dbReference>
<evidence type="ECO:0000313" key="3">
    <source>
        <dbReference type="EMBL" id="CAL1356606.1"/>
    </source>
</evidence>
<evidence type="ECO:0000313" key="4">
    <source>
        <dbReference type="Proteomes" id="UP001497516"/>
    </source>
</evidence>
<proteinExistence type="predicted"/>
<dbReference type="PANTHER" id="PTHR46250:SF15">
    <property type="entry name" value="OS01G0523800 PROTEIN"/>
    <property type="match status" value="1"/>
</dbReference>
<organism evidence="3 4">
    <name type="scientific">Linum trigynum</name>
    <dbReference type="NCBI Taxonomy" id="586398"/>
    <lineage>
        <taxon>Eukaryota</taxon>
        <taxon>Viridiplantae</taxon>
        <taxon>Streptophyta</taxon>
        <taxon>Embryophyta</taxon>
        <taxon>Tracheophyta</taxon>
        <taxon>Spermatophyta</taxon>
        <taxon>Magnoliopsida</taxon>
        <taxon>eudicotyledons</taxon>
        <taxon>Gunneridae</taxon>
        <taxon>Pentapetalae</taxon>
        <taxon>rosids</taxon>
        <taxon>fabids</taxon>
        <taxon>Malpighiales</taxon>
        <taxon>Linaceae</taxon>
        <taxon>Linum</taxon>
    </lineage>
</organism>
<accession>A0AAV2CK80</accession>
<dbReference type="PANTHER" id="PTHR46250">
    <property type="entry name" value="MYB/SANT-LIKE DNA-BINDING DOMAIN PROTEIN-RELATED"/>
    <property type="match status" value="1"/>
</dbReference>
<feature type="compositionally biased region" description="Acidic residues" evidence="1">
    <location>
        <begin position="160"/>
        <end position="175"/>
    </location>
</feature>
<protein>
    <recommendedName>
        <fullName evidence="2">Myb/SANT-like domain-containing protein</fullName>
    </recommendedName>
</protein>